<accession>A0A6G1KDT8</accession>
<evidence type="ECO:0000313" key="2">
    <source>
        <dbReference type="EMBL" id="KAF2710642.1"/>
    </source>
</evidence>
<organism evidence="2 3">
    <name type="scientific">Pleomassaria siparia CBS 279.74</name>
    <dbReference type="NCBI Taxonomy" id="1314801"/>
    <lineage>
        <taxon>Eukaryota</taxon>
        <taxon>Fungi</taxon>
        <taxon>Dikarya</taxon>
        <taxon>Ascomycota</taxon>
        <taxon>Pezizomycotina</taxon>
        <taxon>Dothideomycetes</taxon>
        <taxon>Pleosporomycetidae</taxon>
        <taxon>Pleosporales</taxon>
        <taxon>Pleomassariaceae</taxon>
        <taxon>Pleomassaria</taxon>
    </lineage>
</organism>
<evidence type="ECO:0000313" key="3">
    <source>
        <dbReference type="Proteomes" id="UP000799428"/>
    </source>
</evidence>
<proteinExistence type="predicted"/>
<keyword evidence="1" id="KW-1133">Transmembrane helix</keyword>
<gene>
    <name evidence="2" type="ORF">K504DRAFT_267052</name>
</gene>
<evidence type="ECO:0000256" key="1">
    <source>
        <dbReference type="SAM" id="Phobius"/>
    </source>
</evidence>
<dbReference type="AlphaFoldDB" id="A0A6G1KDT8"/>
<protein>
    <submittedName>
        <fullName evidence="2">Uncharacterized protein</fullName>
    </submittedName>
</protein>
<keyword evidence="1" id="KW-0472">Membrane</keyword>
<feature type="transmembrane region" description="Helical" evidence="1">
    <location>
        <begin position="23"/>
        <end position="45"/>
    </location>
</feature>
<keyword evidence="1" id="KW-0812">Transmembrane</keyword>
<reference evidence="2" key="1">
    <citation type="journal article" date="2020" name="Stud. Mycol.">
        <title>101 Dothideomycetes genomes: a test case for predicting lifestyles and emergence of pathogens.</title>
        <authorList>
            <person name="Haridas S."/>
            <person name="Albert R."/>
            <person name="Binder M."/>
            <person name="Bloem J."/>
            <person name="Labutti K."/>
            <person name="Salamov A."/>
            <person name="Andreopoulos B."/>
            <person name="Baker S."/>
            <person name="Barry K."/>
            <person name="Bills G."/>
            <person name="Bluhm B."/>
            <person name="Cannon C."/>
            <person name="Castanera R."/>
            <person name="Culley D."/>
            <person name="Daum C."/>
            <person name="Ezra D."/>
            <person name="Gonzalez J."/>
            <person name="Henrissat B."/>
            <person name="Kuo A."/>
            <person name="Liang C."/>
            <person name="Lipzen A."/>
            <person name="Lutzoni F."/>
            <person name="Magnuson J."/>
            <person name="Mondo S."/>
            <person name="Nolan M."/>
            <person name="Ohm R."/>
            <person name="Pangilinan J."/>
            <person name="Park H.-J."/>
            <person name="Ramirez L."/>
            <person name="Alfaro M."/>
            <person name="Sun H."/>
            <person name="Tritt A."/>
            <person name="Yoshinaga Y."/>
            <person name="Zwiers L.-H."/>
            <person name="Turgeon B."/>
            <person name="Goodwin S."/>
            <person name="Spatafora J."/>
            <person name="Crous P."/>
            <person name="Grigoriev I."/>
        </authorList>
    </citation>
    <scope>NUCLEOTIDE SEQUENCE</scope>
    <source>
        <strain evidence="2">CBS 279.74</strain>
    </source>
</reference>
<dbReference type="Proteomes" id="UP000799428">
    <property type="component" value="Unassembled WGS sequence"/>
</dbReference>
<dbReference type="EMBL" id="MU005769">
    <property type="protein sequence ID" value="KAF2710642.1"/>
    <property type="molecule type" value="Genomic_DNA"/>
</dbReference>
<name>A0A6G1KDT8_9PLEO</name>
<keyword evidence="3" id="KW-1185">Reference proteome</keyword>
<sequence>MTVSRVGLVKPVCEGSVYMDKKLIFFCPWLLHGWMYLVRTFITILNQNKIADYRLLWIETGTMSREIHDYLVRSMPSISTSPGGT</sequence>